<feature type="region of interest" description="Disordered" evidence="1">
    <location>
        <begin position="235"/>
        <end position="260"/>
    </location>
</feature>
<sequence length="260" mass="27116">MKTLKTNTIKLATALLILSTALVSCKKDTGVKPAAGSQISFGIKAGSSLTPLSASGLQTAAVAPVISWTQGTANIAEFKFEAKMGGIKKEVKAKGLTNVNLFDLSPSFVNTTIDTGLFSEIEVKVEFVKSTTGAAIPLVLKGSFTKPDGTVVPVELDVNDNFEIKAEAKNVFIDKTTNLKTTLILRLNELLQGVTPAELAAATQTSGTIVISSSSNAALLNKIILNLQNIGGTEFEGEHEHKGGDDNGQNQGGESHGSDG</sequence>
<evidence type="ECO:0000256" key="1">
    <source>
        <dbReference type="SAM" id="MobiDB-lite"/>
    </source>
</evidence>
<feature type="compositionally biased region" description="Gly residues" evidence="1">
    <location>
        <begin position="250"/>
        <end position="260"/>
    </location>
</feature>
<dbReference type="OrthoDB" id="792586at2"/>
<accession>A0A223P2G1</accession>
<evidence type="ECO:0000256" key="2">
    <source>
        <dbReference type="SAM" id="SignalP"/>
    </source>
</evidence>
<dbReference type="AlphaFoldDB" id="A0A223P2G1"/>
<dbReference type="PROSITE" id="PS51257">
    <property type="entry name" value="PROKAR_LIPOPROTEIN"/>
    <property type="match status" value="1"/>
</dbReference>
<evidence type="ECO:0008006" key="5">
    <source>
        <dbReference type="Google" id="ProtNLM"/>
    </source>
</evidence>
<keyword evidence="2" id="KW-0732">Signal</keyword>
<feature type="compositionally biased region" description="Basic and acidic residues" evidence="1">
    <location>
        <begin position="236"/>
        <end position="245"/>
    </location>
</feature>
<dbReference type="EMBL" id="CP022743">
    <property type="protein sequence ID" value="ASU36295.1"/>
    <property type="molecule type" value="Genomic_DNA"/>
</dbReference>
<keyword evidence="4" id="KW-1185">Reference proteome</keyword>
<dbReference type="RefSeq" id="WP_094572330.1">
    <property type="nucleotide sequence ID" value="NZ_CP022743.1"/>
</dbReference>
<name>A0A223P2G1_9SPHI</name>
<gene>
    <name evidence="3" type="ORF">MuYL_4410</name>
</gene>
<organism evidence="3 4">
    <name type="scientific">Mucilaginibacter xinganensis</name>
    <dbReference type="NCBI Taxonomy" id="1234841"/>
    <lineage>
        <taxon>Bacteria</taxon>
        <taxon>Pseudomonadati</taxon>
        <taxon>Bacteroidota</taxon>
        <taxon>Sphingobacteriia</taxon>
        <taxon>Sphingobacteriales</taxon>
        <taxon>Sphingobacteriaceae</taxon>
        <taxon>Mucilaginibacter</taxon>
    </lineage>
</organism>
<evidence type="ECO:0000313" key="4">
    <source>
        <dbReference type="Proteomes" id="UP000215002"/>
    </source>
</evidence>
<proteinExistence type="predicted"/>
<feature type="signal peptide" evidence="2">
    <location>
        <begin position="1"/>
        <end position="26"/>
    </location>
</feature>
<dbReference type="Proteomes" id="UP000215002">
    <property type="component" value="Chromosome"/>
</dbReference>
<evidence type="ECO:0000313" key="3">
    <source>
        <dbReference type="EMBL" id="ASU36295.1"/>
    </source>
</evidence>
<dbReference type="KEGG" id="muc:MuYL_4410"/>
<reference evidence="3 4" key="1">
    <citation type="submission" date="2017-08" db="EMBL/GenBank/DDBJ databases">
        <title>Complete genome sequence of Mucilaginibacter sp. strain BJC16-A31.</title>
        <authorList>
            <consortium name="Henan University of Science and Technology"/>
            <person name="You X."/>
        </authorList>
    </citation>
    <scope>NUCLEOTIDE SEQUENCE [LARGE SCALE GENOMIC DNA]</scope>
    <source>
        <strain evidence="3 4">BJC16-A31</strain>
    </source>
</reference>
<feature type="chain" id="PRO_5012691347" description="DUF4382 domain-containing protein" evidence="2">
    <location>
        <begin position="27"/>
        <end position="260"/>
    </location>
</feature>
<protein>
    <recommendedName>
        <fullName evidence="5">DUF4382 domain-containing protein</fullName>
    </recommendedName>
</protein>